<protein>
    <recommendedName>
        <fullName evidence="1">Cobalamin-independent methionine synthase MetE C-terminal/archaeal domain-containing protein</fullName>
    </recommendedName>
</protein>
<dbReference type="GO" id="GO:0009086">
    <property type="term" value="P:methionine biosynthetic process"/>
    <property type="evidence" value="ECO:0007669"/>
    <property type="project" value="InterPro"/>
</dbReference>
<reference evidence="2 3" key="1">
    <citation type="submission" date="2013-02" db="EMBL/GenBank/DDBJ databases">
        <title>Whole genome shotgun sequence of Gordonia malaquae NBRC 108250.</title>
        <authorList>
            <person name="Yoshida I."/>
            <person name="Hosoyama A."/>
            <person name="Tsuchikane K."/>
            <person name="Ando Y."/>
            <person name="Baba S."/>
            <person name="Ohji S."/>
            <person name="Hamada M."/>
            <person name="Tamura T."/>
            <person name="Yamazoe A."/>
            <person name="Yamazaki S."/>
            <person name="Fujita N."/>
        </authorList>
    </citation>
    <scope>NUCLEOTIDE SEQUENCE [LARGE SCALE GENOMIC DNA]</scope>
    <source>
        <strain evidence="2 3">NBRC 108250</strain>
    </source>
</reference>
<dbReference type="eggNOG" id="COG0620">
    <property type="taxonomic scope" value="Bacteria"/>
</dbReference>
<name>M3UJB8_GORML</name>
<dbReference type="Pfam" id="PF01717">
    <property type="entry name" value="Meth_synt_2"/>
    <property type="match status" value="1"/>
</dbReference>
<proteinExistence type="predicted"/>
<evidence type="ECO:0000313" key="2">
    <source>
        <dbReference type="EMBL" id="GAC79610.1"/>
    </source>
</evidence>
<dbReference type="EMBL" id="BAOP01000011">
    <property type="protein sequence ID" value="GAC79610.1"/>
    <property type="molecule type" value="Genomic_DNA"/>
</dbReference>
<dbReference type="RefSeq" id="WP_008378135.1">
    <property type="nucleotide sequence ID" value="NZ_BAOP01000011.1"/>
</dbReference>
<comment type="caution">
    <text evidence="2">The sequence shown here is derived from an EMBL/GenBank/DDBJ whole genome shotgun (WGS) entry which is preliminary data.</text>
</comment>
<evidence type="ECO:0000313" key="3">
    <source>
        <dbReference type="Proteomes" id="UP000035009"/>
    </source>
</evidence>
<sequence>MTFVGSRVPTGLGTGLGPMPGVDPAEAVAVVSGETDFAFVPELPARGIGADPVGRAGAVLIDMPFEMIHDAYRLTSRPGSVTRRARDLLARDLDALEEHWDSNGLIDTGKLLKVQLCGPFTYSAQVELRNGHKVVRDRGARLDVVASMTDGLVEHVKELRRRLGAEVVVQLDEQQIDAVLNGSVQPLTRLDAIPPVPMSLIVQRFEEMAAAIGTPMILHGASTPQSALVRMLPSYAVTVDLSTPSTDIGKDRMAEFLDAGGVMLAGVVPTSRPAVEPRPEEIAQGLARLMDEIGMNRSVLRDNVVVTPHSGLADAAPSWAASALRIASQTAELLASDPAAL</sequence>
<evidence type="ECO:0000259" key="1">
    <source>
        <dbReference type="Pfam" id="PF01717"/>
    </source>
</evidence>
<dbReference type="InterPro" id="IPR038071">
    <property type="entry name" value="UROD/MetE-like_sf"/>
</dbReference>
<dbReference type="SUPFAM" id="SSF51726">
    <property type="entry name" value="UROD/MetE-like"/>
    <property type="match status" value="1"/>
</dbReference>
<dbReference type="GO" id="GO:0008270">
    <property type="term" value="F:zinc ion binding"/>
    <property type="evidence" value="ECO:0007669"/>
    <property type="project" value="InterPro"/>
</dbReference>
<dbReference type="Gene3D" id="3.20.20.210">
    <property type="match status" value="1"/>
</dbReference>
<organism evidence="2 3">
    <name type="scientific">Gordonia malaquae NBRC 108250</name>
    <dbReference type="NCBI Taxonomy" id="1223542"/>
    <lineage>
        <taxon>Bacteria</taxon>
        <taxon>Bacillati</taxon>
        <taxon>Actinomycetota</taxon>
        <taxon>Actinomycetes</taxon>
        <taxon>Mycobacteriales</taxon>
        <taxon>Gordoniaceae</taxon>
        <taxon>Gordonia</taxon>
    </lineage>
</organism>
<keyword evidence="3" id="KW-1185">Reference proteome</keyword>
<dbReference type="AlphaFoldDB" id="M3UJB8"/>
<dbReference type="Proteomes" id="UP000035009">
    <property type="component" value="Unassembled WGS sequence"/>
</dbReference>
<accession>M3UJB8</accession>
<gene>
    <name evidence="2" type="ORF">GM1_011_00370</name>
</gene>
<dbReference type="GO" id="GO:0003871">
    <property type="term" value="F:5-methyltetrahydropteroyltriglutamate-homocysteine S-methyltransferase activity"/>
    <property type="evidence" value="ECO:0007669"/>
    <property type="project" value="InterPro"/>
</dbReference>
<dbReference type="STRING" id="410332.SAMN04488550_3144"/>
<dbReference type="InterPro" id="IPR002629">
    <property type="entry name" value="Met_Synth_C/arc"/>
</dbReference>
<feature type="domain" description="Cobalamin-independent methionine synthase MetE C-terminal/archaeal" evidence="1">
    <location>
        <begin position="43"/>
        <end position="332"/>
    </location>
</feature>